<dbReference type="NCBIfam" id="TIGR02492">
    <property type="entry name" value="flgK_ends"/>
    <property type="match status" value="1"/>
</dbReference>
<comment type="caution">
    <text evidence="11">The sequence shown here is derived from an EMBL/GenBank/DDBJ whole genome shotgun (WGS) entry which is preliminary data.</text>
</comment>
<evidence type="ECO:0000259" key="7">
    <source>
        <dbReference type="Pfam" id="PF00460"/>
    </source>
</evidence>
<reference evidence="11 12" key="1">
    <citation type="submission" date="2017-01" db="EMBL/GenBank/DDBJ databases">
        <title>Genome sequencing of Rhodoferax fermentans JCM 7819.</title>
        <authorList>
            <person name="Kim Y.J."/>
            <person name="Farh M.E.-A."/>
            <person name="Yang D.-C."/>
        </authorList>
    </citation>
    <scope>NUCLEOTIDE SEQUENCE [LARGE SCALE GENOMIC DNA]</scope>
    <source>
        <strain evidence="11 12">JCM 7819</strain>
    </source>
</reference>
<dbReference type="PROSITE" id="PS00588">
    <property type="entry name" value="FLAGELLA_BB_ROD"/>
    <property type="match status" value="1"/>
</dbReference>
<evidence type="ECO:0000256" key="1">
    <source>
        <dbReference type="ARBA" id="ARBA00004365"/>
    </source>
</evidence>
<evidence type="ECO:0000259" key="9">
    <source>
        <dbReference type="Pfam" id="PF21158"/>
    </source>
</evidence>
<keyword evidence="11" id="KW-0969">Cilium</keyword>
<feature type="domain" description="Flagellar basal body rod protein N-terminal" evidence="7">
    <location>
        <begin position="5"/>
        <end position="34"/>
    </location>
</feature>
<dbReference type="Pfam" id="PF00460">
    <property type="entry name" value="Flg_bb_rod"/>
    <property type="match status" value="1"/>
</dbReference>
<name>A0A1T1AXT2_RHOFE</name>
<comment type="subcellular location">
    <subcellularLocation>
        <location evidence="1">Bacterial flagellum</location>
    </subcellularLocation>
    <subcellularLocation>
        <location evidence="2">Secreted</location>
    </subcellularLocation>
</comment>
<dbReference type="InterPro" id="IPR010930">
    <property type="entry name" value="Flg_bb/hook_C_dom"/>
</dbReference>
<keyword evidence="11" id="KW-0282">Flagellum</keyword>
<keyword evidence="11" id="KW-0966">Cell projection</keyword>
<sequence>MSGILNVATRALMANQTILQTTGNNIANVNTPGYSRQNAVLQTVEGQFTGGGYIGKGVDVVTIQRNYSAFLTRQSALAGATASGDSARADKLKQLEALFPGGTNGLGASVNDMLNAFADVASAPTDLTARTVALTRVDEAASRMRSASTTLDDLQLAVKQELEQKVNAVNSLANSIAAVNDQIARAQGTGQQPNDLLDRRDQLVRELNKYIQTSSIPASDGTMGIFIGGSQALVLGTSVAPLSIVKDDFGDPLKSKLAITHTGTTTTLDENTLGGGEVTGLLKFQNTDLAEGRNLLGRLTLAISTSMNTQHALGLDLDGNPGGKLFTATNINTPSNILKPSTQAASTILTLGIADVTKFEASDYEITFTGAAAGSITRKSDGVVTAFTAVPITIDGLTIAAAGAANAGDRFLIKPFSTAASDIRAEFSTPRALAVASPIAGKMGTTNTGSLQLASLTAKTNTPTPPHPAPVTISFTGANSYTRSDVAGTFTFTSGQAIASADWSVVLQGVPKAGDTFTVVGIKDTANNNGIDFKLNAGNASSMMGLRDKAMFDGAALTDGYASMIAQIGIRSQSANYAAEVSGTIAANLETDRTGVSGVNLDEEASKLLQYQQAYQASAKVIQIAQGIFDTLIQTMSR</sequence>
<gene>
    <name evidence="11" type="ORF">RF819_20700</name>
</gene>
<evidence type="ECO:0000256" key="4">
    <source>
        <dbReference type="ARBA" id="ARBA00016244"/>
    </source>
</evidence>
<keyword evidence="5" id="KW-0964">Secreted</keyword>
<feature type="domain" description="Flagellar hook-associated protein 1 D2-like" evidence="9">
    <location>
        <begin position="345"/>
        <end position="415"/>
    </location>
</feature>
<dbReference type="Proteomes" id="UP000190750">
    <property type="component" value="Unassembled WGS sequence"/>
</dbReference>
<dbReference type="STRING" id="28066.RF819_20700"/>
<evidence type="ECO:0000313" key="12">
    <source>
        <dbReference type="Proteomes" id="UP000190750"/>
    </source>
</evidence>
<dbReference type="AlphaFoldDB" id="A0A1T1AXT2"/>
<accession>A0A1T1AXT2</accession>
<dbReference type="Pfam" id="PF22638">
    <property type="entry name" value="FlgK_D1"/>
    <property type="match status" value="1"/>
</dbReference>
<dbReference type="PANTHER" id="PTHR30033:SF1">
    <property type="entry name" value="FLAGELLAR HOOK-ASSOCIATED PROTEIN 1"/>
    <property type="match status" value="1"/>
</dbReference>
<dbReference type="InterPro" id="IPR002371">
    <property type="entry name" value="FlgK"/>
</dbReference>
<evidence type="ECO:0000259" key="8">
    <source>
        <dbReference type="Pfam" id="PF06429"/>
    </source>
</evidence>
<evidence type="ECO:0000256" key="3">
    <source>
        <dbReference type="ARBA" id="ARBA00009677"/>
    </source>
</evidence>
<dbReference type="Pfam" id="PF06429">
    <property type="entry name" value="Flg_bbr_C"/>
    <property type="match status" value="1"/>
</dbReference>
<dbReference type="InterPro" id="IPR053927">
    <property type="entry name" value="FlgK_helical"/>
</dbReference>
<dbReference type="GO" id="GO:0005198">
    <property type="term" value="F:structural molecule activity"/>
    <property type="evidence" value="ECO:0007669"/>
    <property type="project" value="InterPro"/>
</dbReference>
<evidence type="ECO:0000256" key="6">
    <source>
        <dbReference type="ARBA" id="ARBA00023143"/>
    </source>
</evidence>
<evidence type="ECO:0000256" key="5">
    <source>
        <dbReference type="ARBA" id="ARBA00022525"/>
    </source>
</evidence>
<dbReference type="SUPFAM" id="SSF64518">
    <property type="entry name" value="Phase 1 flagellin"/>
    <property type="match status" value="2"/>
</dbReference>
<dbReference type="InterPro" id="IPR049119">
    <property type="entry name" value="FlgK_D2-like"/>
</dbReference>
<feature type="domain" description="Flagellar basal-body/hook protein C-terminal" evidence="8">
    <location>
        <begin position="597"/>
        <end position="634"/>
    </location>
</feature>
<organism evidence="11 12">
    <name type="scientific">Rhodoferax fermentans</name>
    <dbReference type="NCBI Taxonomy" id="28066"/>
    <lineage>
        <taxon>Bacteria</taxon>
        <taxon>Pseudomonadati</taxon>
        <taxon>Pseudomonadota</taxon>
        <taxon>Betaproteobacteria</taxon>
        <taxon>Burkholderiales</taxon>
        <taxon>Comamonadaceae</taxon>
        <taxon>Rhodoferax</taxon>
    </lineage>
</organism>
<keyword evidence="6" id="KW-0975">Bacterial flagellum</keyword>
<feature type="domain" description="Flagellar hook-associated protein FlgK helical" evidence="10">
    <location>
        <begin position="92"/>
        <end position="326"/>
    </location>
</feature>
<comment type="similarity">
    <text evidence="3">Belongs to the flagella basal body rod proteins family.</text>
</comment>
<dbReference type="GO" id="GO:0009424">
    <property type="term" value="C:bacterial-type flagellum hook"/>
    <property type="evidence" value="ECO:0007669"/>
    <property type="project" value="InterPro"/>
</dbReference>
<proteinExistence type="inferred from homology"/>
<dbReference type="RefSeq" id="WP_078366670.1">
    <property type="nucleotide sequence ID" value="NZ_MTJN01000002.1"/>
</dbReference>
<dbReference type="InterPro" id="IPR001444">
    <property type="entry name" value="Flag_bb_rod_N"/>
</dbReference>
<protein>
    <recommendedName>
        <fullName evidence="4">Flagellar hook-associated protein 1</fullName>
    </recommendedName>
</protein>
<dbReference type="PRINTS" id="PR01005">
    <property type="entry name" value="FLGHOOKAP1"/>
</dbReference>
<keyword evidence="12" id="KW-1185">Reference proteome</keyword>
<evidence type="ECO:0000256" key="2">
    <source>
        <dbReference type="ARBA" id="ARBA00004613"/>
    </source>
</evidence>
<evidence type="ECO:0000313" key="11">
    <source>
        <dbReference type="EMBL" id="OOV08778.1"/>
    </source>
</evidence>
<dbReference type="GO" id="GO:0044780">
    <property type="term" value="P:bacterial-type flagellum assembly"/>
    <property type="evidence" value="ECO:0007669"/>
    <property type="project" value="InterPro"/>
</dbReference>
<dbReference type="PANTHER" id="PTHR30033">
    <property type="entry name" value="FLAGELLAR HOOK-ASSOCIATED PROTEIN 1"/>
    <property type="match status" value="1"/>
</dbReference>
<dbReference type="GO" id="GO:0005576">
    <property type="term" value="C:extracellular region"/>
    <property type="evidence" value="ECO:0007669"/>
    <property type="project" value="UniProtKB-SubCell"/>
</dbReference>
<dbReference type="Pfam" id="PF21158">
    <property type="entry name" value="flgK_1st_1"/>
    <property type="match status" value="1"/>
</dbReference>
<dbReference type="InterPro" id="IPR019776">
    <property type="entry name" value="Flagellar_basal_body_rod_CS"/>
</dbReference>
<dbReference type="EMBL" id="MTJN01000002">
    <property type="protein sequence ID" value="OOV08778.1"/>
    <property type="molecule type" value="Genomic_DNA"/>
</dbReference>
<evidence type="ECO:0000259" key="10">
    <source>
        <dbReference type="Pfam" id="PF22638"/>
    </source>
</evidence>
<dbReference type="OrthoDB" id="9802553at2"/>